<dbReference type="InterPro" id="IPR052787">
    <property type="entry name" value="MAVS"/>
</dbReference>
<dbReference type="GO" id="GO:0015074">
    <property type="term" value="P:DNA integration"/>
    <property type="evidence" value="ECO:0007669"/>
    <property type="project" value="InterPro"/>
</dbReference>
<keyword evidence="4" id="KW-0233">DNA recombination</keyword>
<keyword evidence="1" id="KW-1017">Isopeptide bond</keyword>
<dbReference type="InterPro" id="IPR013762">
    <property type="entry name" value="Integrase-like_cat_sf"/>
</dbReference>
<feature type="domain" description="ZMYM2-like/QRICH1 C-terminal" evidence="5">
    <location>
        <begin position="94"/>
        <end position="212"/>
    </location>
</feature>
<organism evidence="6">
    <name type="scientific">Amphimedon queenslandica</name>
    <name type="common">Sponge</name>
    <dbReference type="NCBI Taxonomy" id="400682"/>
    <lineage>
        <taxon>Eukaryota</taxon>
        <taxon>Metazoa</taxon>
        <taxon>Porifera</taxon>
        <taxon>Demospongiae</taxon>
        <taxon>Heteroscleromorpha</taxon>
        <taxon>Haplosclerida</taxon>
        <taxon>Niphatidae</taxon>
        <taxon>Amphimedon</taxon>
    </lineage>
</organism>
<keyword evidence="2" id="KW-0597">Phosphoprotein</keyword>
<dbReference type="GO" id="GO:0006310">
    <property type="term" value="P:DNA recombination"/>
    <property type="evidence" value="ECO:0007669"/>
    <property type="project" value="UniProtKB-KW"/>
</dbReference>
<protein>
    <recommendedName>
        <fullName evidence="5">ZMYM2-like/QRICH1 C-terminal domain-containing protein</fullName>
    </recommendedName>
</protein>
<dbReference type="AlphaFoldDB" id="A0A1X7VQ39"/>
<dbReference type="PANTHER" id="PTHR21446:SF12">
    <property type="entry name" value="POTASSIUM CHANNEL TETRAMERIZATION DOMAIN CONTAINING 1"/>
    <property type="match status" value="1"/>
</dbReference>
<accession>A0A1X7VQ39</accession>
<dbReference type="PANTHER" id="PTHR21446">
    <property type="entry name" value="DUF3504 DOMAIN-CONTAINING PROTEIN"/>
    <property type="match status" value="1"/>
</dbReference>
<dbReference type="OrthoDB" id="6145258at2759"/>
<evidence type="ECO:0000256" key="4">
    <source>
        <dbReference type="ARBA" id="ARBA00023172"/>
    </source>
</evidence>
<evidence type="ECO:0000256" key="1">
    <source>
        <dbReference type="ARBA" id="ARBA00022499"/>
    </source>
</evidence>
<evidence type="ECO:0000259" key="5">
    <source>
        <dbReference type="Pfam" id="PF12012"/>
    </source>
</evidence>
<proteinExistence type="predicted"/>
<dbReference type="InterPro" id="IPR011010">
    <property type="entry name" value="DNA_brk_join_enz"/>
</dbReference>
<dbReference type="CDD" id="cd00397">
    <property type="entry name" value="DNA_BRE_C"/>
    <property type="match status" value="1"/>
</dbReference>
<dbReference type="SUPFAM" id="SSF56349">
    <property type="entry name" value="DNA breaking-rejoining enzymes"/>
    <property type="match status" value="1"/>
</dbReference>
<dbReference type="EnsemblMetazoa" id="Aqu2.1.42481_001">
    <property type="protein sequence ID" value="Aqu2.1.42481_001"/>
    <property type="gene ID" value="Aqu2.1.42481"/>
</dbReference>
<evidence type="ECO:0000256" key="3">
    <source>
        <dbReference type="ARBA" id="ARBA00022843"/>
    </source>
</evidence>
<evidence type="ECO:0000313" key="6">
    <source>
        <dbReference type="EnsemblMetazoa" id="Aqu2.1.42481_001"/>
    </source>
</evidence>
<dbReference type="GO" id="GO:0003677">
    <property type="term" value="F:DNA binding"/>
    <property type="evidence" value="ECO:0007669"/>
    <property type="project" value="InterPro"/>
</dbReference>
<reference evidence="6" key="1">
    <citation type="submission" date="2017-05" db="UniProtKB">
        <authorList>
            <consortium name="EnsemblMetazoa"/>
        </authorList>
    </citation>
    <scope>IDENTIFICATION</scope>
</reference>
<dbReference type="InterPro" id="IPR021893">
    <property type="entry name" value="ZMYM2-like_C"/>
</dbReference>
<keyword evidence="3" id="KW-0832">Ubl conjugation</keyword>
<dbReference type="InParanoid" id="A0A1X7VQ39"/>
<sequence length="262" mass="30277">MPPFLMENRQVLNDWMSKFILEIRRMDGKQYPPNTLKDCPDINFIKDHEFDGFRKTLHFEMKRLKSAEMAGTVKQVDPISFQEEELMSKWILGSSSPQEHRELQFVQITVETASNGKKCIIYGENSSKNNPGGLKHRKIEPKTVQHFENRTNPSRCFVPLLLVKCISHCPPIDERKRRCFYLTALRKPKSNIWYSNVPVGHKTISNTVKRMFAAAGIDGYKTNHSLRMTAATRLFQTGADEQVIMKRTGHRSTDGVLIHKRT</sequence>
<dbReference type="Gene3D" id="1.10.443.10">
    <property type="entry name" value="Intergrase catalytic core"/>
    <property type="match status" value="1"/>
</dbReference>
<dbReference type="Pfam" id="PF12012">
    <property type="entry name" value="DUF3504"/>
    <property type="match status" value="1"/>
</dbReference>
<evidence type="ECO:0000256" key="2">
    <source>
        <dbReference type="ARBA" id="ARBA00022553"/>
    </source>
</evidence>
<name>A0A1X7VQ39_AMPQE</name>